<dbReference type="AlphaFoldDB" id="A0A7J6E3S6"/>
<comment type="similarity">
    <text evidence="1">Belongs to the UDP-glycosyltransferase family.</text>
</comment>
<keyword evidence="5" id="KW-1185">Reference proteome</keyword>
<sequence length="455" mass="50728">MSTSNLNPHIALLPSAGMGHLTPFIRLIPLLTSHNVKITVITPHPTLSISESESLSELFTSFPQVTRKQLHLPLPPLDDEPSSKSQDPFYNRFEVIRRSSHLLSPLLSSLSPPLSALITDMSLASTVIPITNSLQLPNYIFFTSSAKMLSLFLSFHALDDPKAKDFIEISGFEPIPKSWIPLPLLDDANNAMKIYFTECGKKMKESSGILVNTYESIEGESLKAFNSLPPVIAIGPLPPIKFERNKSLAWLDDQPAESVLYVSFGSRTAISREQIKALGDGLVKSGKRFLWVVKDKKVDRDDETELVDLIGEELMERVKEKGMVVKNWLNQEEVLSHPAVGWFLSHCGWNSLTEAIWHGVPMLLWPQHGDQKINADLVERIGVGMWAKSWGWGDSVVVVKGDEIADTVREMTGNELFRLRAAQVQDDARKAFGEGGSSYDRLNDLIDSWKCSPDL</sequence>
<comment type="caution">
    <text evidence="4">The sequence shown here is derived from an EMBL/GenBank/DDBJ whole genome shotgun (WGS) entry which is preliminary data.</text>
</comment>
<dbReference type="CDD" id="cd03784">
    <property type="entry name" value="GT1_Gtf-like"/>
    <property type="match status" value="1"/>
</dbReference>
<name>A0A7J6E3S6_CANSA</name>
<dbReference type="InterPro" id="IPR002213">
    <property type="entry name" value="UDP_glucos_trans"/>
</dbReference>
<evidence type="ECO:0000313" key="5">
    <source>
        <dbReference type="Proteomes" id="UP000583929"/>
    </source>
</evidence>
<dbReference type="PANTHER" id="PTHR48048">
    <property type="entry name" value="GLYCOSYLTRANSFERASE"/>
    <property type="match status" value="1"/>
</dbReference>
<evidence type="ECO:0000256" key="3">
    <source>
        <dbReference type="ARBA" id="ARBA00022679"/>
    </source>
</evidence>
<dbReference type="Pfam" id="PF00201">
    <property type="entry name" value="UDPGT"/>
    <property type="match status" value="1"/>
</dbReference>
<gene>
    <name evidence="4" type="ORF">G4B88_010021</name>
</gene>
<dbReference type="GO" id="GO:0035251">
    <property type="term" value="F:UDP-glucosyltransferase activity"/>
    <property type="evidence" value="ECO:0007669"/>
    <property type="project" value="InterPro"/>
</dbReference>
<keyword evidence="3" id="KW-0808">Transferase</keyword>
<evidence type="ECO:0000313" key="4">
    <source>
        <dbReference type="EMBL" id="KAF4353032.1"/>
    </source>
</evidence>
<proteinExistence type="inferred from homology"/>
<dbReference type="Gene3D" id="3.40.50.2000">
    <property type="entry name" value="Glycogen Phosphorylase B"/>
    <property type="match status" value="2"/>
</dbReference>
<reference evidence="4 5" key="1">
    <citation type="journal article" date="2020" name="bioRxiv">
        <title>Sequence and annotation of 42 cannabis genomes reveals extensive copy number variation in cannabinoid synthesis and pathogen resistance genes.</title>
        <authorList>
            <person name="Mckernan K.J."/>
            <person name="Helbert Y."/>
            <person name="Kane L.T."/>
            <person name="Ebling H."/>
            <person name="Zhang L."/>
            <person name="Liu B."/>
            <person name="Eaton Z."/>
            <person name="Mclaughlin S."/>
            <person name="Kingan S."/>
            <person name="Baybayan P."/>
            <person name="Concepcion G."/>
            <person name="Jordan M."/>
            <person name="Riva A."/>
            <person name="Barbazuk W."/>
            <person name="Harkins T."/>
        </authorList>
    </citation>
    <scope>NUCLEOTIDE SEQUENCE [LARGE SCALE GENOMIC DNA]</scope>
    <source>
        <strain evidence="5">cv. Jamaican Lion 4</strain>
        <tissue evidence="4">Leaf</tissue>
    </source>
</reference>
<evidence type="ECO:0000256" key="2">
    <source>
        <dbReference type="ARBA" id="ARBA00022676"/>
    </source>
</evidence>
<dbReference type="InterPro" id="IPR050481">
    <property type="entry name" value="UDP-glycosyltransf_plant"/>
</dbReference>
<keyword evidence="2" id="KW-0328">Glycosyltransferase</keyword>
<organism evidence="4 5">
    <name type="scientific">Cannabis sativa</name>
    <name type="common">Hemp</name>
    <name type="synonym">Marijuana</name>
    <dbReference type="NCBI Taxonomy" id="3483"/>
    <lineage>
        <taxon>Eukaryota</taxon>
        <taxon>Viridiplantae</taxon>
        <taxon>Streptophyta</taxon>
        <taxon>Embryophyta</taxon>
        <taxon>Tracheophyta</taxon>
        <taxon>Spermatophyta</taxon>
        <taxon>Magnoliopsida</taxon>
        <taxon>eudicotyledons</taxon>
        <taxon>Gunneridae</taxon>
        <taxon>Pentapetalae</taxon>
        <taxon>rosids</taxon>
        <taxon>fabids</taxon>
        <taxon>Rosales</taxon>
        <taxon>Cannabaceae</taxon>
        <taxon>Cannabis</taxon>
    </lineage>
</organism>
<protein>
    <recommendedName>
        <fullName evidence="6">Glycosyltransferase</fullName>
    </recommendedName>
</protein>
<dbReference type="FunFam" id="3.40.50.2000:FF:000060">
    <property type="entry name" value="Glycosyltransferase"/>
    <property type="match status" value="1"/>
</dbReference>
<dbReference type="PANTHER" id="PTHR48048:SF76">
    <property type="entry name" value="UDP-GLYCOSYLTRANSFERASE 708D1-LIKE"/>
    <property type="match status" value="1"/>
</dbReference>
<evidence type="ECO:0000256" key="1">
    <source>
        <dbReference type="ARBA" id="ARBA00009995"/>
    </source>
</evidence>
<dbReference type="Proteomes" id="UP000583929">
    <property type="component" value="Unassembled WGS sequence"/>
</dbReference>
<evidence type="ECO:0008006" key="6">
    <source>
        <dbReference type="Google" id="ProtNLM"/>
    </source>
</evidence>
<accession>A0A7J6E3S6</accession>
<dbReference type="SUPFAM" id="SSF53756">
    <property type="entry name" value="UDP-Glycosyltransferase/glycogen phosphorylase"/>
    <property type="match status" value="1"/>
</dbReference>
<dbReference type="EMBL" id="JAATIQ010000512">
    <property type="protein sequence ID" value="KAF4353032.1"/>
    <property type="molecule type" value="Genomic_DNA"/>
</dbReference>